<feature type="compositionally biased region" description="Polar residues" evidence="9">
    <location>
        <begin position="171"/>
        <end position="187"/>
    </location>
</feature>
<comment type="caution">
    <text evidence="11">The sequence shown here is derived from an EMBL/GenBank/DDBJ whole genome shotgun (WGS) entry which is preliminary data.</text>
</comment>
<evidence type="ECO:0000256" key="2">
    <source>
        <dbReference type="ARBA" id="ARBA00006459"/>
    </source>
</evidence>
<feature type="binding site" evidence="8">
    <location>
        <position position="510"/>
    </location>
    <ligand>
        <name>Na(+)</name>
        <dbReference type="ChEBI" id="CHEBI:29101"/>
        <label>1</label>
    </ligand>
</feature>
<sequence length="879" mass="93667">PHHKTPAVSPVRVAVSPTKSPANGHVPSTRPPSGGTPHRTSSDAGGVVVMIKNDPHTTTVTVGKDPPKHHHHHHGTPAIRSNSTASTSTYTAVAGKPCVRRNSSIGGGGGEGRRATHEKSKSVTIVVNDQQVSYNSPGNSPHHNNNHHHHNGTANGTVMSGHHHHHRSDTETSTRPSSAASSFQTSAKVDPDIQVRPLVGWAGSGGGGGVGVGGVSVGEGSSVVEDAASSDDCHRSTLTLVHSPARTYLSGDGEGGEGGAAWGGSLTSLCGVTIILGAALWLRLPRLIYQYGAGNFLAAWAGVVVLVAVPLSYLEASLAQFSSSAALALWRLVPIARGVGWSTVVVCLYWAVVVLGYLAPLLHYLILALHPPALQGEGGVMCPLSSDQYNNTGDWLLDQHSRCVYDLPNAWDGKMDLTFSWPLLACTAAATLLASLTGMCGPRTIATVTTTTSIFAIIGVSLQLALGLMYVLEKDVAAMWETVRPFLLPQLHTLLQPEVWCAAVGQVLLSLGLGCGLLMSFSSHASFRFPLRRHLCGLIFLVILVTLVLAAVVVIQLTLLATDRHLPIHHALTPVGTSPAWNEETGDVVGVSIGLAVISASHLINVLVYPVSWLQQVVSFFIYVGLWSSGVTTCVACVHTLVAALRDTWDCLPRPAAGLLLAPFLMALALPTTTRVGSAAVSLVDEEVLSLVLFWPPVTLTLAITTIYGIHKVRKDFTFMLEAAVSWLWAPVWGILLPLLLLGVVVWLCVWDGASVAVLDGPGWKIGAVWGLRAAVILPVPITAIYVIKSQLAYGVVDKVASSLQSSREWGDWGPQDPIEHHNWRRWREDETRPITSLKRRLATRPLTYTHSTLSSESSSTLTRLRSKYQRNGGTPSLL</sequence>
<evidence type="ECO:0000256" key="7">
    <source>
        <dbReference type="ARBA" id="ARBA00023136"/>
    </source>
</evidence>
<evidence type="ECO:0000256" key="9">
    <source>
        <dbReference type="SAM" id="MobiDB-lite"/>
    </source>
</evidence>
<keyword evidence="7 10" id="KW-0472">Membrane</keyword>
<comment type="similarity">
    <text evidence="2">Belongs to the sodium:neurotransmitter symporter (SNF) (TC 2.A.22) family.</text>
</comment>
<accession>A0AAE1P953</accession>
<feature type="compositionally biased region" description="Low complexity" evidence="9">
    <location>
        <begin position="852"/>
        <end position="864"/>
    </location>
</feature>
<evidence type="ECO:0000313" key="11">
    <source>
        <dbReference type="EMBL" id="KAK4304269.1"/>
    </source>
</evidence>
<feature type="transmembrane region" description="Helical" evidence="10">
    <location>
        <begin position="419"/>
        <end position="441"/>
    </location>
</feature>
<dbReference type="GO" id="GO:0046872">
    <property type="term" value="F:metal ion binding"/>
    <property type="evidence" value="ECO:0007669"/>
    <property type="project" value="UniProtKB-KW"/>
</dbReference>
<evidence type="ECO:0000256" key="6">
    <source>
        <dbReference type="ARBA" id="ARBA00022989"/>
    </source>
</evidence>
<dbReference type="InterPro" id="IPR037272">
    <property type="entry name" value="SNS_sf"/>
</dbReference>
<feature type="transmembrane region" description="Helical" evidence="10">
    <location>
        <begin position="535"/>
        <end position="557"/>
    </location>
</feature>
<feature type="non-terminal residue" evidence="11">
    <location>
        <position position="879"/>
    </location>
</feature>
<evidence type="ECO:0000256" key="5">
    <source>
        <dbReference type="ARBA" id="ARBA00022847"/>
    </source>
</evidence>
<feature type="transmembrane region" description="Helical" evidence="10">
    <location>
        <begin position="453"/>
        <end position="472"/>
    </location>
</feature>
<proteinExistence type="inferred from homology"/>
<evidence type="ECO:0000256" key="4">
    <source>
        <dbReference type="ARBA" id="ARBA00022692"/>
    </source>
</evidence>
<feature type="transmembrane region" description="Helical" evidence="10">
    <location>
        <begin position="770"/>
        <end position="788"/>
    </location>
</feature>
<dbReference type="AlphaFoldDB" id="A0AAE1P953"/>
<feature type="transmembrane region" description="Helical" evidence="10">
    <location>
        <begin position="656"/>
        <end position="676"/>
    </location>
</feature>
<dbReference type="PANTHER" id="PTHR11616">
    <property type="entry name" value="SODIUM/CHLORIDE DEPENDENT TRANSPORTER"/>
    <property type="match status" value="1"/>
</dbReference>
<feature type="compositionally biased region" description="Basic and acidic residues" evidence="9">
    <location>
        <begin position="111"/>
        <end position="121"/>
    </location>
</feature>
<dbReference type="GO" id="GO:0089718">
    <property type="term" value="P:amino acid import across plasma membrane"/>
    <property type="evidence" value="ECO:0007669"/>
    <property type="project" value="TreeGrafter"/>
</dbReference>
<feature type="transmembrane region" description="Helical" evidence="10">
    <location>
        <begin position="503"/>
        <end position="523"/>
    </location>
</feature>
<organism evidence="11 12">
    <name type="scientific">Petrolisthes manimaculis</name>
    <dbReference type="NCBI Taxonomy" id="1843537"/>
    <lineage>
        <taxon>Eukaryota</taxon>
        <taxon>Metazoa</taxon>
        <taxon>Ecdysozoa</taxon>
        <taxon>Arthropoda</taxon>
        <taxon>Crustacea</taxon>
        <taxon>Multicrustacea</taxon>
        <taxon>Malacostraca</taxon>
        <taxon>Eumalacostraca</taxon>
        <taxon>Eucarida</taxon>
        <taxon>Decapoda</taxon>
        <taxon>Pleocyemata</taxon>
        <taxon>Anomura</taxon>
        <taxon>Galatheoidea</taxon>
        <taxon>Porcellanidae</taxon>
        <taxon>Petrolisthes</taxon>
    </lineage>
</organism>
<dbReference type="PROSITE" id="PS50267">
    <property type="entry name" value="NA_NEUROTRAN_SYMP_3"/>
    <property type="match status" value="1"/>
</dbReference>
<dbReference type="GO" id="GO:0005886">
    <property type="term" value="C:plasma membrane"/>
    <property type="evidence" value="ECO:0007669"/>
    <property type="project" value="TreeGrafter"/>
</dbReference>
<evidence type="ECO:0000313" key="12">
    <source>
        <dbReference type="Proteomes" id="UP001292094"/>
    </source>
</evidence>
<evidence type="ECO:0000256" key="8">
    <source>
        <dbReference type="PIRSR" id="PIRSR600175-1"/>
    </source>
</evidence>
<dbReference type="InterPro" id="IPR000175">
    <property type="entry name" value="Na/ntran_symport"/>
</dbReference>
<keyword evidence="8" id="KW-0915">Sodium</keyword>
<reference evidence="11" key="1">
    <citation type="submission" date="2023-11" db="EMBL/GenBank/DDBJ databases">
        <title>Genome assemblies of two species of porcelain crab, Petrolisthes cinctipes and Petrolisthes manimaculis (Anomura: Porcellanidae).</title>
        <authorList>
            <person name="Angst P."/>
        </authorList>
    </citation>
    <scope>NUCLEOTIDE SEQUENCE</scope>
    <source>
        <strain evidence="11">PB745_02</strain>
        <tissue evidence="11">Gill</tissue>
    </source>
</reference>
<feature type="transmembrane region" description="Helical" evidence="10">
    <location>
        <begin position="260"/>
        <end position="282"/>
    </location>
</feature>
<feature type="transmembrane region" description="Helical" evidence="10">
    <location>
        <begin position="317"/>
        <end position="333"/>
    </location>
</feature>
<dbReference type="PANTHER" id="PTHR11616:SF241">
    <property type="entry name" value="SODIUM- AND CHLORIDE-DEPENDENT GLYCINE TRANSPORTER 2"/>
    <property type="match status" value="1"/>
</dbReference>
<keyword evidence="12" id="KW-1185">Reference proteome</keyword>
<keyword evidence="4 10" id="KW-0812">Transmembrane</keyword>
<feature type="region of interest" description="Disordered" evidence="9">
    <location>
        <begin position="57"/>
        <end position="189"/>
    </location>
</feature>
<feature type="compositionally biased region" description="Polar residues" evidence="9">
    <location>
        <begin position="122"/>
        <end position="134"/>
    </location>
</feature>
<dbReference type="Pfam" id="PF00209">
    <property type="entry name" value="SNF"/>
    <property type="match status" value="2"/>
</dbReference>
<feature type="transmembrane region" description="Helical" evidence="10">
    <location>
        <begin position="345"/>
        <end position="366"/>
    </location>
</feature>
<dbReference type="EMBL" id="JAWZYT010002457">
    <property type="protein sequence ID" value="KAK4304269.1"/>
    <property type="molecule type" value="Genomic_DNA"/>
</dbReference>
<feature type="compositionally biased region" description="Low complexity" evidence="9">
    <location>
        <begin position="81"/>
        <end position="94"/>
    </location>
</feature>
<evidence type="ECO:0000256" key="3">
    <source>
        <dbReference type="ARBA" id="ARBA00022448"/>
    </source>
</evidence>
<comment type="subcellular location">
    <subcellularLocation>
        <location evidence="1">Membrane</location>
        <topology evidence="1">Multi-pass membrane protein</topology>
    </subcellularLocation>
</comment>
<dbReference type="Proteomes" id="UP001292094">
    <property type="component" value="Unassembled WGS sequence"/>
</dbReference>
<feature type="transmembrane region" description="Helical" evidence="10">
    <location>
        <begin position="730"/>
        <end position="750"/>
    </location>
</feature>
<feature type="transmembrane region" description="Helical" evidence="10">
    <location>
        <begin position="688"/>
        <end position="710"/>
    </location>
</feature>
<evidence type="ECO:0000256" key="1">
    <source>
        <dbReference type="ARBA" id="ARBA00004141"/>
    </source>
</evidence>
<keyword evidence="5" id="KW-0769">Symport</keyword>
<dbReference type="GO" id="GO:0005283">
    <property type="term" value="F:amino acid:sodium symporter activity"/>
    <property type="evidence" value="ECO:0007669"/>
    <property type="project" value="TreeGrafter"/>
</dbReference>
<feature type="transmembrane region" description="Helical" evidence="10">
    <location>
        <begin position="294"/>
        <end position="311"/>
    </location>
</feature>
<protein>
    <submittedName>
        <fullName evidence="11">Uncharacterized protein</fullName>
    </submittedName>
</protein>
<keyword evidence="3" id="KW-0813">Transport</keyword>
<dbReference type="SUPFAM" id="SSF161070">
    <property type="entry name" value="SNF-like"/>
    <property type="match status" value="1"/>
</dbReference>
<feature type="binding site" evidence="8">
    <location>
        <position position="271"/>
    </location>
    <ligand>
        <name>Na(+)</name>
        <dbReference type="ChEBI" id="CHEBI:29101"/>
        <label>1</label>
    </ligand>
</feature>
<feature type="region of interest" description="Disordered" evidence="9">
    <location>
        <begin position="852"/>
        <end position="879"/>
    </location>
</feature>
<name>A0AAE1P953_9EUCA</name>
<evidence type="ECO:0000256" key="10">
    <source>
        <dbReference type="SAM" id="Phobius"/>
    </source>
</evidence>
<feature type="transmembrane region" description="Helical" evidence="10">
    <location>
        <begin position="620"/>
        <end position="644"/>
    </location>
</feature>
<feature type="region of interest" description="Disordered" evidence="9">
    <location>
        <begin position="1"/>
        <end position="43"/>
    </location>
</feature>
<feature type="compositionally biased region" description="Low complexity" evidence="9">
    <location>
        <begin position="1"/>
        <end position="17"/>
    </location>
</feature>
<keyword evidence="6 10" id="KW-1133">Transmembrane helix</keyword>
<gene>
    <name evidence="11" type="ORF">Pmani_023787</name>
</gene>
<keyword evidence="8" id="KW-0479">Metal-binding</keyword>
<feature type="compositionally biased region" description="Polar residues" evidence="9">
    <location>
        <begin position="870"/>
        <end position="879"/>
    </location>
</feature>